<reference evidence="2 3" key="1">
    <citation type="submission" date="2021-10" db="EMBL/GenBank/DDBJ databases">
        <title>Anaerobic single-cell dispensing facilitates the cultivation of human gut bacteria.</title>
        <authorList>
            <person name="Afrizal A."/>
        </authorList>
    </citation>
    <scope>NUCLEOTIDE SEQUENCE [LARGE SCALE GENOMIC DNA]</scope>
    <source>
        <strain evidence="2 3">CLA-AA-H200</strain>
    </source>
</reference>
<dbReference type="PRINTS" id="PR00507">
    <property type="entry name" value="N12N6MTFRASE"/>
</dbReference>
<evidence type="ECO:0000313" key="2">
    <source>
        <dbReference type="EMBL" id="MCC2255551.1"/>
    </source>
</evidence>
<protein>
    <submittedName>
        <fullName evidence="2">DUF4942 domain-containing protein</fullName>
    </submittedName>
</protein>
<feature type="domain" description="DUF4942" evidence="1">
    <location>
        <begin position="337"/>
        <end position="536"/>
    </location>
</feature>
<name>A0ABS8FZV8_9FIRM</name>
<dbReference type="InterPro" id="IPR031339">
    <property type="entry name" value="DUF4942"/>
</dbReference>
<dbReference type="Proteomes" id="UP001198151">
    <property type="component" value="Unassembled WGS sequence"/>
</dbReference>
<dbReference type="Gene3D" id="3.40.50.150">
    <property type="entry name" value="Vaccinia Virus protein VP39"/>
    <property type="match status" value="1"/>
</dbReference>
<gene>
    <name evidence="2" type="ORF">LKD70_14195</name>
</gene>
<dbReference type="InterPro" id="IPR029063">
    <property type="entry name" value="SAM-dependent_MTases_sf"/>
</dbReference>
<evidence type="ECO:0000259" key="1">
    <source>
        <dbReference type="Pfam" id="PF13708"/>
    </source>
</evidence>
<dbReference type="SUPFAM" id="SSF53335">
    <property type="entry name" value="S-adenosyl-L-methionine-dependent methyltransferases"/>
    <property type="match status" value="1"/>
</dbReference>
<dbReference type="Pfam" id="PF13708">
    <property type="entry name" value="DUF4942"/>
    <property type="match status" value="1"/>
</dbReference>
<sequence length="596" mass="68867">MDVRTLCCNNGGSGFYPTPKEVARRMLGKVKFKGVYHVLEPSAGKGDLAVEILKTMNEKRKFTNWTLELVEIDPNLRGILKNLFTEEGIKESESKLLEELDQIKKMGNEKYDNPEVLNRYVELSNEAAKLDNTDLVRVVHDDFLTYSPAFGYDLIVMNPPFDRGAAHLLHAVSILQYMGGQIVCLLNAETIRNPYSQERKDLEKVLEKYDAEVEYLPGAFLHAERQTDVEAAIVYINIQRQEMKSRIFDRLEKAQEEKLKQDNDYAELVSSDPIEAAIAMYNMEVTASRELITEFWAMERYLNKAFNGKNKVVLELAIAKGGAQIKNFSVEDYLKGVRMKYWEALLENKQFIGLLTSKLQSKYRNMLNELADYEFSRYNIDRVKTEMMSELVSGAKECIMELFDKLTVYHAFNDSVENGNVHYYNGWKTNKAYKLDRKCIIPGYSIWSQWGNHFDMYAIYALLSDMEKALNYLDGGMTQQVDLESTLKAALDADKTRNIPFKYFDISLYKKGTVHITFRCQELFDRFNIFAAQNRGWLPPAYGKAKYEEMSREEQEVIDSFQGKEEYAKVLAQPQKYLFSEKQILMLPGQESEMTA</sequence>
<dbReference type="EMBL" id="JAJEQX010000029">
    <property type="protein sequence ID" value="MCC2255551.1"/>
    <property type="molecule type" value="Genomic_DNA"/>
</dbReference>
<proteinExistence type="predicted"/>
<evidence type="ECO:0000313" key="3">
    <source>
        <dbReference type="Proteomes" id="UP001198151"/>
    </source>
</evidence>
<accession>A0ABS8FZV8</accession>
<dbReference type="RefSeq" id="WP_227708584.1">
    <property type="nucleotide sequence ID" value="NZ_JAJEQX010000029.1"/>
</dbReference>
<dbReference type="InterPro" id="IPR002052">
    <property type="entry name" value="DNA_methylase_N6_adenine_CS"/>
</dbReference>
<keyword evidence="3" id="KW-1185">Reference proteome</keyword>
<comment type="caution">
    <text evidence="2">The sequence shown here is derived from an EMBL/GenBank/DDBJ whole genome shotgun (WGS) entry which is preliminary data.</text>
</comment>
<dbReference type="PROSITE" id="PS00092">
    <property type="entry name" value="N6_MTASE"/>
    <property type="match status" value="1"/>
</dbReference>
<organism evidence="2 3">
    <name type="scientific">Ruminococcus turbiniformis</name>
    <dbReference type="NCBI Taxonomy" id="2881258"/>
    <lineage>
        <taxon>Bacteria</taxon>
        <taxon>Bacillati</taxon>
        <taxon>Bacillota</taxon>
        <taxon>Clostridia</taxon>
        <taxon>Eubacteriales</taxon>
        <taxon>Oscillospiraceae</taxon>
        <taxon>Ruminococcus</taxon>
    </lineage>
</organism>